<evidence type="ECO:0000313" key="2">
    <source>
        <dbReference type="EMBL" id="MCD9639421.1"/>
    </source>
</evidence>
<evidence type="ECO:0000256" key="1">
    <source>
        <dbReference type="SAM" id="MobiDB-lite"/>
    </source>
</evidence>
<keyword evidence="3" id="KW-1185">Reference proteome</keyword>
<dbReference type="Proteomes" id="UP000823775">
    <property type="component" value="Unassembled WGS sequence"/>
</dbReference>
<feature type="region of interest" description="Disordered" evidence="1">
    <location>
        <begin position="1"/>
        <end position="51"/>
    </location>
</feature>
<name>A0ABS8UZC5_DATST</name>
<protein>
    <submittedName>
        <fullName evidence="2">Uncharacterized protein</fullName>
    </submittedName>
</protein>
<sequence>MIVGTSNNFVKKPKNLPEEKRPAAVDASESEDSSSSNSSHDKEGALYFSPL</sequence>
<accession>A0ABS8UZC5</accession>
<evidence type="ECO:0000313" key="3">
    <source>
        <dbReference type="Proteomes" id="UP000823775"/>
    </source>
</evidence>
<comment type="caution">
    <text evidence="2">The sequence shown here is derived from an EMBL/GenBank/DDBJ whole genome shotgun (WGS) entry which is preliminary data.</text>
</comment>
<gene>
    <name evidence="2" type="ORF">HAX54_023936</name>
</gene>
<organism evidence="2 3">
    <name type="scientific">Datura stramonium</name>
    <name type="common">Jimsonweed</name>
    <name type="synonym">Common thornapple</name>
    <dbReference type="NCBI Taxonomy" id="4076"/>
    <lineage>
        <taxon>Eukaryota</taxon>
        <taxon>Viridiplantae</taxon>
        <taxon>Streptophyta</taxon>
        <taxon>Embryophyta</taxon>
        <taxon>Tracheophyta</taxon>
        <taxon>Spermatophyta</taxon>
        <taxon>Magnoliopsida</taxon>
        <taxon>eudicotyledons</taxon>
        <taxon>Gunneridae</taxon>
        <taxon>Pentapetalae</taxon>
        <taxon>asterids</taxon>
        <taxon>lamiids</taxon>
        <taxon>Solanales</taxon>
        <taxon>Solanaceae</taxon>
        <taxon>Solanoideae</taxon>
        <taxon>Datureae</taxon>
        <taxon>Datura</taxon>
    </lineage>
</organism>
<proteinExistence type="predicted"/>
<feature type="non-terminal residue" evidence="2">
    <location>
        <position position="51"/>
    </location>
</feature>
<dbReference type="EMBL" id="JACEIK010002908">
    <property type="protein sequence ID" value="MCD9639421.1"/>
    <property type="molecule type" value="Genomic_DNA"/>
</dbReference>
<reference evidence="2 3" key="1">
    <citation type="journal article" date="2021" name="BMC Genomics">
        <title>Datura genome reveals duplications of psychoactive alkaloid biosynthetic genes and high mutation rate following tissue culture.</title>
        <authorList>
            <person name="Rajewski A."/>
            <person name="Carter-House D."/>
            <person name="Stajich J."/>
            <person name="Litt A."/>
        </authorList>
    </citation>
    <scope>NUCLEOTIDE SEQUENCE [LARGE SCALE GENOMIC DNA]</scope>
    <source>
        <strain evidence="2">AR-01</strain>
    </source>
</reference>